<dbReference type="Proteomes" id="UP000305401">
    <property type="component" value="Unassembled WGS sequence"/>
</dbReference>
<evidence type="ECO:0000313" key="2">
    <source>
        <dbReference type="Proteomes" id="UP000305401"/>
    </source>
</evidence>
<comment type="caution">
    <text evidence="1">The sequence shown here is derived from an EMBL/GenBank/DDBJ whole genome shotgun (WGS) entry which is preliminary data.</text>
</comment>
<gene>
    <name evidence="1" type="ORF">E5990_08015</name>
</gene>
<name>A0AC61S553_9BACT</name>
<evidence type="ECO:0000313" key="1">
    <source>
        <dbReference type="EMBL" id="THG46974.1"/>
    </source>
</evidence>
<keyword evidence="2" id="KW-1185">Reference proteome</keyword>
<dbReference type="EMBL" id="SSTG01000102">
    <property type="protein sequence ID" value="THG46974.1"/>
    <property type="molecule type" value="Genomic_DNA"/>
</dbReference>
<protein>
    <submittedName>
        <fullName evidence="1">HAD family phosphatase</fullName>
    </submittedName>
</protein>
<sequence>MIKNLLFDLGGVICNIQRTRCVDAFEAMGWNDIASYLGDAAQKGFFMDLEKGLITPAEFRNQVRQHIANPAATDSDIDNAFCRFIVGIPETRLQQLELLRRKYKIYMLSNTNPIMWNSVLASEFEKLPGKKREDYFDGIVTSFEEHCAKPEPVIFERVIEKFGIKPEETIFFDDAIQNCHASAQLGFNWRHVKPENEFFNLI</sequence>
<accession>A0AC61S553</accession>
<proteinExistence type="predicted"/>
<reference evidence="1" key="1">
    <citation type="submission" date="2019-04" db="EMBL/GenBank/DDBJ databases">
        <title>Microbes associate with the intestines of laboratory mice.</title>
        <authorList>
            <person name="Navarre W."/>
            <person name="Wong E."/>
            <person name="Huang K.C."/>
            <person name="Tropini C."/>
            <person name="Ng K."/>
            <person name="Yu B."/>
        </authorList>
    </citation>
    <scope>NUCLEOTIDE SEQUENCE</scope>
    <source>
        <strain evidence="1">NM86_A22</strain>
    </source>
</reference>
<organism evidence="1 2">
    <name type="scientific">Muribaculum caecicola</name>
    <dbReference type="NCBI Taxonomy" id="3038144"/>
    <lineage>
        <taxon>Bacteria</taxon>
        <taxon>Pseudomonadati</taxon>
        <taxon>Bacteroidota</taxon>
        <taxon>Bacteroidia</taxon>
        <taxon>Bacteroidales</taxon>
        <taxon>Muribaculaceae</taxon>
        <taxon>Muribaculum</taxon>
    </lineage>
</organism>